<keyword evidence="8" id="KW-1185">Reference proteome</keyword>
<evidence type="ECO:0000256" key="1">
    <source>
        <dbReference type="ARBA" id="ARBA00004141"/>
    </source>
</evidence>
<evidence type="ECO:0000256" key="2">
    <source>
        <dbReference type="ARBA" id="ARBA00022692"/>
    </source>
</evidence>
<dbReference type="Gene3D" id="1.20.1080.10">
    <property type="entry name" value="Glycerol uptake facilitator protein"/>
    <property type="match status" value="1"/>
</dbReference>
<comment type="similarity">
    <text evidence="5">Belongs to the MIP/aquaporin (TC 1.A.8) family.</text>
</comment>
<dbReference type="InterPro" id="IPR023271">
    <property type="entry name" value="Aquaporin-like"/>
</dbReference>
<keyword evidence="3 6" id="KW-1133">Transmembrane helix</keyword>
<feature type="transmembrane region" description="Helical" evidence="6">
    <location>
        <begin position="118"/>
        <end position="136"/>
    </location>
</feature>
<protein>
    <recommendedName>
        <fullName evidence="9">Aquaporin</fullName>
    </recommendedName>
</protein>
<name>A0A813H6K3_POLGL</name>
<organism evidence="7 8">
    <name type="scientific">Polarella glacialis</name>
    <name type="common">Dinoflagellate</name>
    <dbReference type="NCBI Taxonomy" id="89957"/>
    <lineage>
        <taxon>Eukaryota</taxon>
        <taxon>Sar</taxon>
        <taxon>Alveolata</taxon>
        <taxon>Dinophyceae</taxon>
        <taxon>Suessiales</taxon>
        <taxon>Suessiaceae</taxon>
        <taxon>Polarella</taxon>
    </lineage>
</organism>
<dbReference type="InterPro" id="IPR000425">
    <property type="entry name" value="MIP"/>
</dbReference>
<dbReference type="GO" id="GO:0016020">
    <property type="term" value="C:membrane"/>
    <property type="evidence" value="ECO:0007669"/>
    <property type="project" value="UniProtKB-SubCell"/>
</dbReference>
<gene>
    <name evidence="7" type="ORF">PGLA1383_LOCUS49162</name>
</gene>
<dbReference type="EMBL" id="CAJNNV010030690">
    <property type="protein sequence ID" value="CAE8633251.1"/>
    <property type="molecule type" value="Genomic_DNA"/>
</dbReference>
<evidence type="ECO:0008006" key="9">
    <source>
        <dbReference type="Google" id="ProtNLM"/>
    </source>
</evidence>
<feature type="transmembrane region" description="Helical" evidence="6">
    <location>
        <begin position="168"/>
        <end position="185"/>
    </location>
</feature>
<evidence type="ECO:0000256" key="4">
    <source>
        <dbReference type="ARBA" id="ARBA00023136"/>
    </source>
</evidence>
<dbReference type="PRINTS" id="PR00783">
    <property type="entry name" value="MINTRINSICP"/>
</dbReference>
<dbReference type="SUPFAM" id="SSF81338">
    <property type="entry name" value="Aquaporin-like"/>
    <property type="match status" value="1"/>
</dbReference>
<keyword evidence="2 5" id="KW-0812">Transmembrane</keyword>
<evidence type="ECO:0000313" key="7">
    <source>
        <dbReference type="EMBL" id="CAE8633251.1"/>
    </source>
</evidence>
<feature type="transmembrane region" description="Helical" evidence="6">
    <location>
        <begin position="25"/>
        <end position="43"/>
    </location>
</feature>
<dbReference type="OrthoDB" id="3222at2759"/>
<dbReference type="GO" id="GO:0015267">
    <property type="term" value="F:channel activity"/>
    <property type="evidence" value="ECO:0007669"/>
    <property type="project" value="InterPro"/>
</dbReference>
<keyword evidence="4 6" id="KW-0472">Membrane</keyword>
<evidence type="ECO:0000256" key="5">
    <source>
        <dbReference type="RuleBase" id="RU000477"/>
    </source>
</evidence>
<dbReference type="AlphaFoldDB" id="A0A813H6K3"/>
<dbReference type="Pfam" id="PF00230">
    <property type="entry name" value="MIP"/>
    <property type="match status" value="1"/>
</dbReference>
<feature type="transmembrane region" description="Helical" evidence="6">
    <location>
        <begin position="249"/>
        <end position="276"/>
    </location>
</feature>
<evidence type="ECO:0000313" key="8">
    <source>
        <dbReference type="Proteomes" id="UP000654075"/>
    </source>
</evidence>
<comment type="caution">
    <text evidence="7">The sequence shown here is derived from an EMBL/GenBank/DDBJ whole genome shotgun (WGS) entry which is preliminary data.</text>
</comment>
<comment type="subcellular location">
    <subcellularLocation>
        <location evidence="1">Membrane</location>
        <topology evidence="1">Multi-pass membrane protein</topology>
    </subcellularLocation>
</comment>
<sequence>MASVLFDASSLLPGLGDVEELFSSHAHLVLLVCLFFAPLGCFREDFGKEFVYNLTFVLLQVPCGTWYATGSLTGSPYEAWAALAAAMVATDCVGNGAHLSPSTSFTQLMSGFLTYPKFLCRVAAQLAGGLVGFMILDRLSTRFDLPPLSGPSFDPALVSLPEAAQDEVAAAFVLTTGCILIGMSFPSPRLFLLQELLTAALIRFCIQHFNRSGPSMHPAYATSWAVFAFSKYAGKKTAMLPHTATAHYLCYWVAPFTGALVATVPFSLFALLYGWVKPGPSVGGSEEVKKLKVKKLK</sequence>
<evidence type="ECO:0000256" key="3">
    <source>
        <dbReference type="ARBA" id="ARBA00022989"/>
    </source>
</evidence>
<evidence type="ECO:0000256" key="6">
    <source>
        <dbReference type="SAM" id="Phobius"/>
    </source>
</evidence>
<dbReference type="Proteomes" id="UP000654075">
    <property type="component" value="Unassembled WGS sequence"/>
</dbReference>
<reference evidence="7" key="1">
    <citation type="submission" date="2021-02" db="EMBL/GenBank/DDBJ databases">
        <authorList>
            <person name="Dougan E. K."/>
            <person name="Rhodes N."/>
            <person name="Thang M."/>
            <person name="Chan C."/>
        </authorList>
    </citation>
    <scope>NUCLEOTIDE SEQUENCE</scope>
</reference>
<keyword evidence="5" id="KW-0813">Transport</keyword>
<accession>A0A813H6K3</accession>
<proteinExistence type="inferred from homology"/>